<dbReference type="RefSeq" id="WP_008949507.1">
    <property type="nucleotide sequence ID" value="NZ_AHTH01000005.1"/>
</dbReference>
<reference evidence="5 6" key="1">
    <citation type="journal article" date="2012" name="J. Bacteriol.">
        <title>Genome Sequence of Extracellular-Protease-Producing Alishewanella jeotgali Isolated from Traditional Korean Fermented Seafood.</title>
        <authorList>
            <person name="Jung J."/>
            <person name="Chun J."/>
            <person name="Park W."/>
        </authorList>
    </citation>
    <scope>NUCLEOTIDE SEQUENCE [LARGE SCALE GENOMIC DNA]</scope>
    <source>
        <strain evidence="5 6">KCTC 22429</strain>
    </source>
</reference>
<dbReference type="GO" id="GO:0016757">
    <property type="term" value="F:glycosyltransferase activity"/>
    <property type="evidence" value="ECO:0007669"/>
    <property type="project" value="UniProtKB-KW"/>
</dbReference>
<dbReference type="GO" id="GO:1901135">
    <property type="term" value="P:carbohydrate derivative metabolic process"/>
    <property type="evidence" value="ECO:0007669"/>
    <property type="project" value="UniProtKB-ARBA"/>
</dbReference>
<name>H3ZAY3_9ALTE</name>
<dbReference type="Proteomes" id="UP000012046">
    <property type="component" value="Unassembled WGS sequence"/>
</dbReference>
<evidence type="ECO:0000259" key="3">
    <source>
        <dbReference type="Pfam" id="PF00534"/>
    </source>
</evidence>
<dbReference type="Pfam" id="PF13439">
    <property type="entry name" value="Glyco_transf_4"/>
    <property type="match status" value="1"/>
</dbReference>
<protein>
    <submittedName>
        <fullName evidence="5">Glycosyltransferase</fullName>
    </submittedName>
</protein>
<evidence type="ECO:0000313" key="5">
    <source>
        <dbReference type="EMBL" id="EHR42097.1"/>
    </source>
</evidence>
<feature type="domain" description="Glycosyl transferase family 1" evidence="3">
    <location>
        <begin position="215"/>
        <end position="366"/>
    </location>
</feature>
<dbReference type="STRING" id="1129374.AJE_02431"/>
<evidence type="ECO:0000256" key="2">
    <source>
        <dbReference type="ARBA" id="ARBA00022679"/>
    </source>
</evidence>
<sequence length="390" mass="43848">MIIVYVVETYTEGLGYIDNLLPVSMAKLGYEVHIITSRLPMYYQNKTGHRFVSESFPHLHTEHRNGVFIHTLDPIFIGSRIILRDFKKKLLQLNPSVVVVRGLASPVLGQVILSKFFSNFRVFTSTGMAYSAASPALKKEGLNFTKAFNFVTRKMPGRILASFVSKCIGSTNDCVDAAVDFYGVPRSKTEMIPLGVDTDKYVPVTNELFEAERAQMRAMLGFAANDIICIWTGRITPTKGIEILAQAVEELNAEGFAIKALFVGSGDYSKVLSNYTQSKLIDFQPWADLPKYYRMCDIAVWPKSLTTSTLDAAACGLPIIMSDKEPATERWQGAGASYKEADVEDLKRTILSFLDHDTRERLKYIAHSKMKENYSWDFIAKRFIDSFESV</sequence>
<dbReference type="PANTHER" id="PTHR12526:SF510">
    <property type="entry name" value="D-INOSITOL 3-PHOSPHATE GLYCOSYLTRANSFERASE"/>
    <property type="match status" value="1"/>
</dbReference>
<dbReference type="PATRIC" id="fig|1129374.4.peg.492"/>
<organism evidence="5 6">
    <name type="scientific">Alishewanella jeotgali KCTC 22429</name>
    <dbReference type="NCBI Taxonomy" id="1129374"/>
    <lineage>
        <taxon>Bacteria</taxon>
        <taxon>Pseudomonadati</taxon>
        <taxon>Pseudomonadota</taxon>
        <taxon>Gammaproteobacteria</taxon>
        <taxon>Alteromonadales</taxon>
        <taxon>Alteromonadaceae</taxon>
        <taxon>Alishewanella</taxon>
    </lineage>
</organism>
<evidence type="ECO:0000259" key="4">
    <source>
        <dbReference type="Pfam" id="PF13439"/>
    </source>
</evidence>
<dbReference type="Gene3D" id="3.40.50.2000">
    <property type="entry name" value="Glycogen Phosphorylase B"/>
    <property type="match status" value="2"/>
</dbReference>
<dbReference type="EMBL" id="AHTH01000005">
    <property type="protein sequence ID" value="EHR42097.1"/>
    <property type="molecule type" value="Genomic_DNA"/>
</dbReference>
<evidence type="ECO:0000256" key="1">
    <source>
        <dbReference type="ARBA" id="ARBA00022676"/>
    </source>
</evidence>
<comment type="caution">
    <text evidence="5">The sequence shown here is derived from an EMBL/GenBank/DDBJ whole genome shotgun (WGS) entry which is preliminary data.</text>
</comment>
<keyword evidence="1" id="KW-0328">Glycosyltransferase</keyword>
<accession>H3ZAY3</accession>
<dbReference type="CDD" id="cd03801">
    <property type="entry name" value="GT4_PimA-like"/>
    <property type="match status" value="1"/>
</dbReference>
<dbReference type="AlphaFoldDB" id="H3ZAY3"/>
<feature type="domain" description="Glycosyltransferase subfamily 4-like N-terminal" evidence="4">
    <location>
        <begin position="25"/>
        <end position="200"/>
    </location>
</feature>
<evidence type="ECO:0000313" key="6">
    <source>
        <dbReference type="Proteomes" id="UP000012046"/>
    </source>
</evidence>
<gene>
    <name evidence="5" type="ORF">AJE_02431</name>
</gene>
<dbReference type="Pfam" id="PF00534">
    <property type="entry name" value="Glycos_transf_1"/>
    <property type="match status" value="1"/>
</dbReference>
<dbReference type="PANTHER" id="PTHR12526">
    <property type="entry name" value="GLYCOSYLTRANSFERASE"/>
    <property type="match status" value="1"/>
</dbReference>
<keyword evidence="2 5" id="KW-0808">Transferase</keyword>
<proteinExistence type="predicted"/>
<dbReference type="InterPro" id="IPR028098">
    <property type="entry name" value="Glyco_trans_4-like_N"/>
</dbReference>
<dbReference type="InterPro" id="IPR001296">
    <property type="entry name" value="Glyco_trans_1"/>
</dbReference>
<keyword evidence="6" id="KW-1185">Reference proteome</keyword>
<dbReference type="SUPFAM" id="SSF53756">
    <property type="entry name" value="UDP-Glycosyltransferase/glycogen phosphorylase"/>
    <property type="match status" value="1"/>
</dbReference>
<dbReference type="eggNOG" id="COG0438">
    <property type="taxonomic scope" value="Bacteria"/>
</dbReference>